<dbReference type="Gene3D" id="3.40.50.1000">
    <property type="entry name" value="HAD superfamily/HAD-like"/>
    <property type="match status" value="1"/>
</dbReference>
<dbReference type="InterPro" id="IPR006439">
    <property type="entry name" value="HAD-SF_hydro_IA"/>
</dbReference>
<dbReference type="InterPro" id="IPR051828">
    <property type="entry name" value="HAD-like_hydrolase_domain"/>
</dbReference>
<dbReference type="SFLD" id="SFLDG01129">
    <property type="entry name" value="C1.5:_HAD__Beta-PGM__Phosphata"/>
    <property type="match status" value="1"/>
</dbReference>
<gene>
    <name evidence="1" type="ORF">C5Y93_23115</name>
</gene>
<reference evidence="1 2" key="1">
    <citation type="submission" date="2018-02" db="EMBL/GenBank/DDBJ databases">
        <title>Comparative genomes isolates from brazilian mangrove.</title>
        <authorList>
            <person name="Araujo J.E."/>
            <person name="Taketani R.G."/>
            <person name="Silva M.C.P."/>
            <person name="Loureco M.V."/>
            <person name="Andreote F.D."/>
        </authorList>
    </citation>
    <scope>NUCLEOTIDE SEQUENCE [LARGE SCALE GENOMIC DNA]</scope>
    <source>
        <strain evidence="1 2">Nap-Phe MGV</strain>
    </source>
</reference>
<dbReference type="EMBL" id="PUHZ01000023">
    <property type="protein sequence ID" value="PQO43543.1"/>
    <property type="molecule type" value="Genomic_DNA"/>
</dbReference>
<dbReference type="SUPFAM" id="SSF56784">
    <property type="entry name" value="HAD-like"/>
    <property type="match status" value="1"/>
</dbReference>
<dbReference type="AlphaFoldDB" id="A0A2S8GGJ8"/>
<evidence type="ECO:0000313" key="1">
    <source>
        <dbReference type="EMBL" id="PQO43543.1"/>
    </source>
</evidence>
<name>A0A2S8GGJ8_9BACT</name>
<dbReference type="InterPro" id="IPR036412">
    <property type="entry name" value="HAD-like_sf"/>
</dbReference>
<dbReference type="NCBIfam" id="TIGR01549">
    <property type="entry name" value="HAD-SF-IA-v1"/>
    <property type="match status" value="1"/>
</dbReference>
<comment type="caution">
    <text evidence="1">The sequence shown here is derived from an EMBL/GenBank/DDBJ whole genome shotgun (WGS) entry which is preliminary data.</text>
</comment>
<dbReference type="SFLD" id="SFLDS00003">
    <property type="entry name" value="Haloacid_Dehalogenase"/>
    <property type="match status" value="1"/>
</dbReference>
<dbReference type="Gene3D" id="1.10.150.720">
    <property type="entry name" value="Haloacid dehalogenase-like hydrolase"/>
    <property type="match status" value="1"/>
</dbReference>
<dbReference type="PANTHER" id="PTHR46191:SF2">
    <property type="entry name" value="HALOACID DEHALOGENASE-LIKE HYDROLASE DOMAIN-CONTAINING PROTEIN 3"/>
    <property type="match status" value="1"/>
</dbReference>
<dbReference type="Pfam" id="PF00702">
    <property type="entry name" value="Hydrolase"/>
    <property type="match status" value="1"/>
</dbReference>
<protein>
    <submittedName>
        <fullName evidence="1">Haloacid dehalogenase</fullName>
    </submittedName>
</protein>
<dbReference type="PANTHER" id="PTHR46191">
    <property type="match status" value="1"/>
</dbReference>
<organism evidence="1 2">
    <name type="scientific">Blastopirellula marina</name>
    <dbReference type="NCBI Taxonomy" id="124"/>
    <lineage>
        <taxon>Bacteria</taxon>
        <taxon>Pseudomonadati</taxon>
        <taxon>Planctomycetota</taxon>
        <taxon>Planctomycetia</taxon>
        <taxon>Pirellulales</taxon>
        <taxon>Pirellulaceae</taxon>
        <taxon>Blastopirellula</taxon>
    </lineage>
</organism>
<sequence>MVSCRGSRGKDVVLRSPNVIRCVLFDAVGTLIYPHPSVAAVYQAAGVAKGCDLPIETVRTRFHEALRLYAVSPDLRSDETLERERWGRIVDHVFAESDKTDEILDRLWNHFAKCDNWSVYKDALPVLETLSRTYRVGLASNFDRRLRTVAGHWPCLSDAMVFVSSEVGWAKPSPHYFAAIAQVLQLQPHQILLVGDDARNDYHGATAAGYQALFLTRDGKQPEEIPSEATIESLQEVIERLA</sequence>
<accession>A0A2S8GGJ8</accession>
<dbReference type="InterPro" id="IPR023214">
    <property type="entry name" value="HAD_sf"/>
</dbReference>
<evidence type="ECO:0000313" key="2">
    <source>
        <dbReference type="Proteomes" id="UP000237819"/>
    </source>
</evidence>
<dbReference type="InterPro" id="IPR044924">
    <property type="entry name" value="HAD-SF_hydro_IA_REG-2-like_cap"/>
</dbReference>
<dbReference type="Proteomes" id="UP000237819">
    <property type="component" value="Unassembled WGS sequence"/>
</dbReference>
<proteinExistence type="predicted"/>